<dbReference type="Proteomes" id="UP000192276">
    <property type="component" value="Unassembled WGS sequence"/>
</dbReference>
<evidence type="ECO:0000256" key="1">
    <source>
        <dbReference type="SAM" id="Phobius"/>
    </source>
</evidence>
<keyword evidence="3" id="KW-1185">Reference proteome</keyword>
<keyword evidence="1" id="KW-0472">Membrane</keyword>
<feature type="transmembrane region" description="Helical" evidence="1">
    <location>
        <begin position="41"/>
        <end position="62"/>
    </location>
</feature>
<proteinExistence type="predicted"/>
<reference evidence="3" key="1">
    <citation type="submission" date="2016-04" db="EMBL/GenBank/DDBJ databases">
        <authorList>
            <person name="Chen L."/>
            <person name="Zhuang W."/>
            <person name="Wang G."/>
        </authorList>
    </citation>
    <scope>NUCLEOTIDE SEQUENCE [LARGE SCALE GENOMIC DNA]</scope>
    <source>
        <strain evidence="3">208</strain>
    </source>
</reference>
<sequence>MLFPLLILAVLLIPVLGAHHISLAVYKTLAKAEKPNAKVIRIITMIGSYIVILAAILALILFNISFER</sequence>
<name>A0A1V9FTK4_9BACT</name>
<comment type="caution">
    <text evidence="2">The sequence shown here is derived from an EMBL/GenBank/DDBJ whole genome shotgun (WGS) entry which is preliminary data.</text>
</comment>
<keyword evidence="1" id="KW-0812">Transmembrane</keyword>
<organism evidence="2 3">
    <name type="scientific">Niastella populi</name>
    <dbReference type="NCBI Taxonomy" id="550983"/>
    <lineage>
        <taxon>Bacteria</taxon>
        <taxon>Pseudomonadati</taxon>
        <taxon>Bacteroidota</taxon>
        <taxon>Chitinophagia</taxon>
        <taxon>Chitinophagales</taxon>
        <taxon>Chitinophagaceae</taxon>
        <taxon>Niastella</taxon>
    </lineage>
</organism>
<protein>
    <submittedName>
        <fullName evidence="2">Uncharacterized protein</fullName>
    </submittedName>
</protein>
<keyword evidence="1" id="KW-1133">Transmembrane helix</keyword>
<gene>
    <name evidence="2" type="ORF">A4R26_18810</name>
</gene>
<dbReference type="AlphaFoldDB" id="A0A1V9FTK4"/>
<accession>A0A1V9FTK4</accession>
<dbReference type="EMBL" id="LWBP01000134">
    <property type="protein sequence ID" value="OQP61617.1"/>
    <property type="molecule type" value="Genomic_DNA"/>
</dbReference>
<evidence type="ECO:0000313" key="2">
    <source>
        <dbReference type="EMBL" id="OQP61617.1"/>
    </source>
</evidence>
<evidence type="ECO:0000313" key="3">
    <source>
        <dbReference type="Proteomes" id="UP000192276"/>
    </source>
</evidence>